<dbReference type="InterPro" id="IPR024550">
    <property type="entry name" value="TFIIEa/SarR/Rpc3_HTH_dom"/>
</dbReference>
<dbReference type="PROSITE" id="PS51344">
    <property type="entry name" value="HTH_TFE_IIE"/>
    <property type="match status" value="1"/>
</dbReference>
<evidence type="ECO:0000256" key="7">
    <source>
        <dbReference type="ARBA" id="ARBA00022990"/>
    </source>
</evidence>
<comment type="function">
    <text evidence="11">Recruits TFIIH to the initiation complex and stimulates the RNA polymerase II C-terminal domain kinase and DNA-dependent ATPase activities of TFIIH. Both TFIIH and TFIIE are required for promoter clearance by RNA polymerase.</text>
</comment>
<evidence type="ECO:0000256" key="9">
    <source>
        <dbReference type="ARBA" id="ARBA00023163"/>
    </source>
</evidence>
<comment type="subcellular location">
    <subcellularLocation>
        <location evidence="1">Nucleus</location>
    </subcellularLocation>
</comment>
<gene>
    <name evidence="17" type="ORF">NDU88_000775</name>
</gene>
<evidence type="ECO:0000256" key="8">
    <source>
        <dbReference type="ARBA" id="ARBA00023015"/>
    </source>
</evidence>
<comment type="subunit">
    <text evidence="12">Tetramer of two alpha and two beta chains. Interacts with TAF6/TAFII80. Interacts with ATF7IP. Interacts with SND1. Part of TBP-based Pol II pre-initiation complex (PIC), in which Pol II core assembles with general transcription factors and other specific initiation factors including GTF2E1, GTF2E2, GTF2F1, GTF2F2, TCEA1, ERCC2, ERCC3, GTF2H2, GTF2H3, GTF2H4, GTF2H5, GTF2A1, GTF2A2, GTF2B and TBP; this large multi-subunit PIC complex mediates DNA unwinding and targets Pol II core to the transcription start site where the first phosphodiester bond forms.</text>
</comment>
<feature type="domain" description="HTH TFE/IIEalpha-type" evidence="16">
    <location>
        <begin position="68"/>
        <end position="158"/>
    </location>
</feature>
<evidence type="ECO:0000256" key="1">
    <source>
        <dbReference type="ARBA" id="ARBA00004123"/>
    </source>
</evidence>
<keyword evidence="6" id="KW-0862">Zinc</keyword>
<evidence type="ECO:0000256" key="11">
    <source>
        <dbReference type="ARBA" id="ARBA00025581"/>
    </source>
</evidence>
<evidence type="ECO:0000259" key="16">
    <source>
        <dbReference type="PROSITE" id="PS51344"/>
    </source>
</evidence>
<keyword evidence="8" id="KW-0805">Transcription regulation</keyword>
<dbReference type="SUPFAM" id="SSF57783">
    <property type="entry name" value="Zinc beta-ribbon"/>
    <property type="match status" value="1"/>
</dbReference>
<evidence type="ECO:0000256" key="5">
    <source>
        <dbReference type="ARBA" id="ARBA00022771"/>
    </source>
</evidence>
<dbReference type="InterPro" id="IPR013083">
    <property type="entry name" value="Znf_RING/FYVE/PHD"/>
</dbReference>
<name>A0AAV7NAI0_PLEWA</name>
<evidence type="ECO:0000256" key="6">
    <source>
        <dbReference type="ARBA" id="ARBA00022833"/>
    </source>
</evidence>
<dbReference type="PANTHER" id="PTHR13097:SF8">
    <property type="entry name" value="GENERAL TRANSCRIPTION FACTOR IIE SUBUNIT 1"/>
    <property type="match status" value="1"/>
</dbReference>
<keyword evidence="18" id="KW-1185">Reference proteome</keyword>
<feature type="region of interest" description="Disordered" evidence="15">
    <location>
        <begin position="387"/>
        <end position="446"/>
    </location>
</feature>
<evidence type="ECO:0000256" key="3">
    <source>
        <dbReference type="ARBA" id="ARBA00022553"/>
    </source>
</evidence>
<dbReference type="InterPro" id="IPR021600">
    <property type="entry name" value="TFIIE_asu_C"/>
</dbReference>
<evidence type="ECO:0000256" key="13">
    <source>
        <dbReference type="ARBA" id="ARBA00073913"/>
    </source>
</evidence>
<keyword evidence="3" id="KW-0597">Phosphoprotein</keyword>
<dbReference type="FunFam" id="3.30.40.10:FF:000087">
    <property type="entry name" value="General transcription factor IIE subunit 1"/>
    <property type="match status" value="1"/>
</dbReference>
<accession>A0AAV7NAI0</accession>
<keyword evidence="10" id="KW-0539">Nucleus</keyword>
<dbReference type="SMART" id="SM00531">
    <property type="entry name" value="TFIIE"/>
    <property type="match status" value="1"/>
</dbReference>
<evidence type="ECO:0000256" key="12">
    <source>
        <dbReference type="ARBA" id="ARBA00065242"/>
    </source>
</evidence>
<keyword evidence="7" id="KW-0007">Acetylation</keyword>
<evidence type="ECO:0000256" key="10">
    <source>
        <dbReference type="ARBA" id="ARBA00023242"/>
    </source>
</evidence>
<dbReference type="PANTHER" id="PTHR13097">
    <property type="entry name" value="TRANSCRIPTION INITIATION FACTOR IIE, ALPHA SUBUNIT"/>
    <property type="match status" value="1"/>
</dbReference>
<reference evidence="17" key="1">
    <citation type="journal article" date="2022" name="bioRxiv">
        <title>Sequencing and chromosome-scale assembly of the giantPleurodeles waltlgenome.</title>
        <authorList>
            <person name="Brown T."/>
            <person name="Elewa A."/>
            <person name="Iarovenko S."/>
            <person name="Subramanian E."/>
            <person name="Araus A.J."/>
            <person name="Petzold A."/>
            <person name="Susuki M."/>
            <person name="Suzuki K.-i.T."/>
            <person name="Hayashi T."/>
            <person name="Toyoda A."/>
            <person name="Oliveira C."/>
            <person name="Osipova E."/>
            <person name="Leigh N.D."/>
            <person name="Simon A."/>
            <person name="Yun M.H."/>
        </authorList>
    </citation>
    <scope>NUCLEOTIDE SEQUENCE</scope>
    <source>
        <strain evidence="17">20211129_DDA</strain>
        <tissue evidence="17">Liver</tissue>
    </source>
</reference>
<evidence type="ECO:0000256" key="2">
    <source>
        <dbReference type="ARBA" id="ARBA00008947"/>
    </source>
</evidence>
<dbReference type="Pfam" id="PF02002">
    <property type="entry name" value="TFIIE_alpha"/>
    <property type="match status" value="1"/>
</dbReference>
<evidence type="ECO:0000313" key="17">
    <source>
        <dbReference type="EMBL" id="KAJ1112511.1"/>
    </source>
</evidence>
<dbReference type="AlphaFoldDB" id="A0AAV7NAI0"/>
<feature type="region of interest" description="Disordered" evidence="15">
    <location>
        <begin position="15"/>
        <end position="40"/>
    </location>
</feature>
<dbReference type="GO" id="GO:0006367">
    <property type="term" value="P:transcription initiation at RNA polymerase II promoter"/>
    <property type="evidence" value="ECO:0007669"/>
    <property type="project" value="InterPro"/>
</dbReference>
<comment type="similarity">
    <text evidence="2">Belongs to the TFIIE alpha subunit family.</text>
</comment>
<dbReference type="InterPro" id="IPR017919">
    <property type="entry name" value="TFIIE/TFIIEa_HTH"/>
</dbReference>
<protein>
    <recommendedName>
        <fullName evidence="13">General transcription factor IIE subunit 1</fullName>
    </recommendedName>
    <alternativeName>
        <fullName evidence="14">Transcription initiation factor IIE subunit alpha</fullName>
    </alternativeName>
</protein>
<evidence type="ECO:0000256" key="15">
    <source>
        <dbReference type="SAM" id="MobiDB-lite"/>
    </source>
</evidence>
<dbReference type="InterPro" id="IPR002853">
    <property type="entry name" value="TFIIE_asu"/>
</dbReference>
<dbReference type="GO" id="GO:0008270">
    <property type="term" value="F:zinc ion binding"/>
    <property type="evidence" value="ECO:0007669"/>
    <property type="project" value="UniProtKB-KW"/>
</dbReference>
<dbReference type="Proteomes" id="UP001066276">
    <property type="component" value="Chromosome 8"/>
</dbReference>
<evidence type="ECO:0000256" key="14">
    <source>
        <dbReference type="ARBA" id="ARBA00080958"/>
    </source>
</evidence>
<keyword evidence="5" id="KW-0863">Zinc-finger</keyword>
<dbReference type="InterPro" id="IPR039997">
    <property type="entry name" value="TFE"/>
</dbReference>
<comment type="caution">
    <text evidence="17">The sequence shown here is derived from an EMBL/GenBank/DDBJ whole genome shotgun (WGS) entry which is preliminary data.</text>
</comment>
<organism evidence="17 18">
    <name type="scientific">Pleurodeles waltl</name>
    <name type="common">Iberian ribbed newt</name>
    <dbReference type="NCBI Taxonomy" id="8319"/>
    <lineage>
        <taxon>Eukaryota</taxon>
        <taxon>Metazoa</taxon>
        <taxon>Chordata</taxon>
        <taxon>Craniata</taxon>
        <taxon>Vertebrata</taxon>
        <taxon>Euteleostomi</taxon>
        <taxon>Amphibia</taxon>
        <taxon>Batrachia</taxon>
        <taxon>Caudata</taxon>
        <taxon>Salamandroidea</taxon>
        <taxon>Salamandridae</taxon>
        <taxon>Pleurodelinae</taxon>
        <taxon>Pleurodeles</taxon>
    </lineage>
</organism>
<feature type="compositionally biased region" description="Acidic residues" evidence="15">
    <location>
        <begin position="405"/>
        <end position="415"/>
    </location>
</feature>
<dbReference type="GO" id="GO:0005673">
    <property type="term" value="C:transcription factor TFIIE complex"/>
    <property type="evidence" value="ECO:0007669"/>
    <property type="project" value="TreeGrafter"/>
</dbReference>
<dbReference type="EMBL" id="JANPWB010000012">
    <property type="protein sequence ID" value="KAJ1112511.1"/>
    <property type="molecule type" value="Genomic_DNA"/>
</dbReference>
<proteinExistence type="inferred from homology"/>
<evidence type="ECO:0000313" key="18">
    <source>
        <dbReference type="Proteomes" id="UP001066276"/>
    </source>
</evidence>
<sequence>MRLVGKENAPLLKRTLIQPGKELPHASGERPAGSECAAGTREQQEAQTAQICAKMTDPDVLTEVPAALKRLAKYVVRGFYGLEHALALDILIRNPCVKEEDMLELLKFDRKQLRAVLNTLKADKFIKCRMRVETAADGKATRHNYYFINYRLLVNVVKYKLDHMRRRIETDERDSTNRASFKCPNCFSTFTDLEANQLFDMMTATFLCTFCKTEVEEDESAMPKKDARTLVARFNDQIEPIYVLLRDTEDINLAYEILEPEPTEIPALRQSKERAAAAAAASGPHREAWTTKGPSYDDMYNHSVVISIEEQEDLQRAAAEGKTVKERPIWLRESTVQGAFNDTENAKEDGVNVFQGRDDGKAVVDDNEEVMQALLIHEKKSTTLAAAATGGGGATTLSATNASDSDSETSESDEETPPHPSTALSALHGLRGKDDDEDDDEEEFEDVATDPTVMVGGRPYLYSVVSQRPELVTQMTPREKELYMEMGQRIFEDMYD</sequence>
<feature type="compositionally biased region" description="Low complexity" evidence="15">
    <location>
        <begin position="395"/>
        <end position="404"/>
    </location>
</feature>
<feature type="compositionally biased region" description="Acidic residues" evidence="15">
    <location>
        <begin position="435"/>
        <end position="446"/>
    </location>
</feature>
<keyword evidence="4" id="KW-0479">Metal-binding</keyword>
<dbReference type="Pfam" id="PF11521">
    <property type="entry name" value="TFIIE-A_C"/>
    <property type="match status" value="1"/>
</dbReference>
<dbReference type="Gene3D" id="3.30.40.10">
    <property type="entry name" value="Zinc/RING finger domain, C3HC4 (zinc finger)"/>
    <property type="match status" value="1"/>
</dbReference>
<evidence type="ECO:0000256" key="4">
    <source>
        <dbReference type="ARBA" id="ARBA00022723"/>
    </source>
</evidence>
<dbReference type="Gene3D" id="6.10.140.1250">
    <property type="match status" value="1"/>
</dbReference>
<keyword evidence="9" id="KW-0804">Transcription</keyword>